<reference evidence="10" key="3">
    <citation type="submission" date="2011-03" db="EMBL/GenBank/DDBJ databases">
        <title>Annotation of Magnaporthe poae ATCC 64411.</title>
        <authorList>
            <person name="Ma L.-J."/>
            <person name="Dead R."/>
            <person name="Young S.K."/>
            <person name="Zeng Q."/>
            <person name="Gargeya S."/>
            <person name="Fitzgerald M."/>
            <person name="Haas B."/>
            <person name="Abouelleil A."/>
            <person name="Alvarado L."/>
            <person name="Arachchi H.M."/>
            <person name="Berlin A."/>
            <person name="Brown A."/>
            <person name="Chapman S.B."/>
            <person name="Chen Z."/>
            <person name="Dunbar C."/>
            <person name="Freedman E."/>
            <person name="Gearin G."/>
            <person name="Gellesch M."/>
            <person name="Goldberg J."/>
            <person name="Griggs A."/>
            <person name="Gujja S."/>
            <person name="Heiman D."/>
            <person name="Howarth C."/>
            <person name="Larson L."/>
            <person name="Lui A."/>
            <person name="MacDonald P.J.P."/>
            <person name="Mehta T."/>
            <person name="Montmayeur A."/>
            <person name="Murphy C."/>
            <person name="Neiman D."/>
            <person name="Pearson M."/>
            <person name="Priest M."/>
            <person name="Roberts A."/>
            <person name="Saif S."/>
            <person name="Shea T."/>
            <person name="Shenoy N."/>
            <person name="Sisk P."/>
            <person name="Stolte C."/>
            <person name="Sykes S."/>
            <person name="Yandava C."/>
            <person name="Wortman J."/>
            <person name="Nusbaum C."/>
            <person name="Birren B."/>
        </authorList>
    </citation>
    <scope>NUCLEOTIDE SEQUENCE</scope>
    <source>
        <strain evidence="10">ATCC 64411</strain>
    </source>
</reference>
<dbReference type="OrthoDB" id="3639251at2759"/>
<evidence type="ECO:0000256" key="4">
    <source>
        <dbReference type="ARBA" id="ARBA00022989"/>
    </source>
</evidence>
<reference evidence="11" key="4">
    <citation type="journal article" date="2015" name="G3 (Bethesda)">
        <title>Genome sequences of three phytopathogenic species of the Magnaporthaceae family of fungi.</title>
        <authorList>
            <person name="Okagaki L.H."/>
            <person name="Nunes C.C."/>
            <person name="Sailsbery J."/>
            <person name="Clay B."/>
            <person name="Brown D."/>
            <person name="John T."/>
            <person name="Oh Y."/>
            <person name="Young N."/>
            <person name="Fitzgerald M."/>
            <person name="Haas B.J."/>
            <person name="Zeng Q."/>
            <person name="Young S."/>
            <person name="Adiconis X."/>
            <person name="Fan L."/>
            <person name="Levin J.Z."/>
            <person name="Mitchell T.K."/>
            <person name="Okubara P.A."/>
            <person name="Farman M.L."/>
            <person name="Kohn L.M."/>
            <person name="Birren B."/>
            <person name="Ma L.-J."/>
            <person name="Dean R.A."/>
        </authorList>
    </citation>
    <scope>NUCLEOTIDE SEQUENCE</scope>
    <source>
        <strain evidence="11">ATCC 64411 / 73-15</strain>
    </source>
</reference>
<evidence type="ECO:0000256" key="8">
    <source>
        <dbReference type="SAM" id="MobiDB-lite"/>
    </source>
</evidence>
<evidence type="ECO:0008006" key="13">
    <source>
        <dbReference type="Google" id="ProtNLM"/>
    </source>
</evidence>
<feature type="transmembrane region" description="Helical" evidence="9">
    <location>
        <begin position="350"/>
        <end position="368"/>
    </location>
</feature>
<evidence type="ECO:0000313" key="12">
    <source>
        <dbReference type="Proteomes" id="UP000011715"/>
    </source>
</evidence>
<feature type="coiled-coil region" evidence="7">
    <location>
        <begin position="461"/>
        <end position="488"/>
    </location>
</feature>
<evidence type="ECO:0000256" key="2">
    <source>
        <dbReference type="ARBA" id="ARBA00022448"/>
    </source>
</evidence>
<feature type="transmembrane region" description="Helical" evidence="9">
    <location>
        <begin position="406"/>
        <end position="428"/>
    </location>
</feature>
<reference evidence="11" key="5">
    <citation type="submission" date="2015-06" db="UniProtKB">
        <authorList>
            <consortium name="EnsemblFungi"/>
        </authorList>
    </citation>
    <scope>IDENTIFICATION</scope>
    <source>
        <strain evidence="11">ATCC 64411</strain>
    </source>
</reference>
<gene>
    <name evidence="10" type="ORF">MAPG_07917</name>
</gene>
<feature type="transmembrane region" description="Helical" evidence="9">
    <location>
        <begin position="323"/>
        <end position="343"/>
    </location>
</feature>
<feature type="transmembrane region" description="Helical" evidence="9">
    <location>
        <begin position="440"/>
        <end position="461"/>
    </location>
</feature>
<dbReference type="InterPro" id="IPR011701">
    <property type="entry name" value="MFS"/>
</dbReference>
<reference evidence="12" key="2">
    <citation type="submission" date="2010-05" db="EMBL/GenBank/DDBJ databases">
        <title>The genome sequence of Magnaporthe poae strain ATCC 64411.</title>
        <authorList>
            <person name="Ma L.-J."/>
            <person name="Dead R."/>
            <person name="Young S."/>
            <person name="Zeng Q."/>
            <person name="Koehrsen M."/>
            <person name="Alvarado L."/>
            <person name="Berlin A."/>
            <person name="Chapman S.B."/>
            <person name="Chen Z."/>
            <person name="Freedman E."/>
            <person name="Gellesch M."/>
            <person name="Goldberg J."/>
            <person name="Griggs A."/>
            <person name="Gujja S."/>
            <person name="Heilman E.R."/>
            <person name="Heiman D."/>
            <person name="Hepburn T."/>
            <person name="Howarth C."/>
            <person name="Jen D."/>
            <person name="Larson L."/>
            <person name="Mehta T."/>
            <person name="Neiman D."/>
            <person name="Pearson M."/>
            <person name="Roberts A."/>
            <person name="Saif S."/>
            <person name="Shea T."/>
            <person name="Shenoy N."/>
            <person name="Sisk P."/>
            <person name="Stolte C."/>
            <person name="Sykes S."/>
            <person name="Walk T."/>
            <person name="White J."/>
            <person name="Yandava C."/>
            <person name="Haas B."/>
            <person name="Nusbaum C."/>
            <person name="Birren B."/>
        </authorList>
    </citation>
    <scope>NUCLEOTIDE SEQUENCE [LARGE SCALE GENOMIC DNA]</scope>
    <source>
        <strain evidence="12">ATCC 64411 / 73-15</strain>
    </source>
</reference>
<protein>
    <recommendedName>
        <fullName evidence="13">Vitamin H transporter</fullName>
    </recommendedName>
</protein>
<feature type="transmembrane region" description="Helical" evidence="9">
    <location>
        <begin position="89"/>
        <end position="106"/>
    </location>
</feature>
<dbReference type="PANTHER" id="PTHR43791:SF15">
    <property type="entry name" value="TRANSPORTER SEO1-RELATED"/>
    <property type="match status" value="1"/>
</dbReference>
<evidence type="ECO:0000256" key="3">
    <source>
        <dbReference type="ARBA" id="ARBA00022692"/>
    </source>
</evidence>
<evidence type="ECO:0000313" key="10">
    <source>
        <dbReference type="EMBL" id="KLU88936.1"/>
    </source>
</evidence>
<feature type="region of interest" description="Disordered" evidence="8">
    <location>
        <begin position="1"/>
        <end position="30"/>
    </location>
</feature>
<dbReference type="GO" id="GO:0016020">
    <property type="term" value="C:membrane"/>
    <property type="evidence" value="ECO:0007669"/>
    <property type="project" value="UniProtKB-SubCell"/>
</dbReference>
<feature type="compositionally biased region" description="Polar residues" evidence="8">
    <location>
        <begin position="1"/>
        <end position="16"/>
    </location>
</feature>
<dbReference type="Proteomes" id="UP000011715">
    <property type="component" value="Unassembled WGS sequence"/>
</dbReference>
<dbReference type="EMBL" id="ADBL01001914">
    <property type="status" value="NOT_ANNOTATED_CDS"/>
    <property type="molecule type" value="Genomic_DNA"/>
</dbReference>
<evidence type="ECO:0000256" key="1">
    <source>
        <dbReference type="ARBA" id="ARBA00004141"/>
    </source>
</evidence>
<proteinExistence type="inferred from homology"/>
<feature type="transmembrane region" description="Helical" evidence="9">
    <location>
        <begin position="143"/>
        <end position="163"/>
    </location>
</feature>
<evidence type="ECO:0000256" key="5">
    <source>
        <dbReference type="ARBA" id="ARBA00023136"/>
    </source>
</evidence>
<reference evidence="10" key="1">
    <citation type="submission" date="2010-05" db="EMBL/GenBank/DDBJ databases">
        <title>The Genome Sequence of Magnaporthe poae strain ATCC 64411.</title>
        <authorList>
            <consortium name="The Broad Institute Genome Sequencing Platform"/>
            <consortium name="Broad Institute Genome Sequencing Center for Infectious Disease"/>
            <person name="Ma L.-J."/>
            <person name="Dead R."/>
            <person name="Young S."/>
            <person name="Zeng Q."/>
            <person name="Koehrsen M."/>
            <person name="Alvarado L."/>
            <person name="Berlin A."/>
            <person name="Chapman S.B."/>
            <person name="Chen Z."/>
            <person name="Freedman E."/>
            <person name="Gellesch M."/>
            <person name="Goldberg J."/>
            <person name="Griggs A."/>
            <person name="Gujja S."/>
            <person name="Heilman E.R."/>
            <person name="Heiman D."/>
            <person name="Hepburn T."/>
            <person name="Howarth C."/>
            <person name="Jen D."/>
            <person name="Larson L."/>
            <person name="Mehta T."/>
            <person name="Neiman D."/>
            <person name="Pearson M."/>
            <person name="Roberts A."/>
            <person name="Saif S."/>
            <person name="Shea T."/>
            <person name="Shenoy N."/>
            <person name="Sisk P."/>
            <person name="Stolte C."/>
            <person name="Sykes S."/>
            <person name="Walk T."/>
            <person name="White J."/>
            <person name="Yandava C."/>
            <person name="Haas B."/>
            <person name="Nusbaum C."/>
            <person name="Birren B."/>
        </authorList>
    </citation>
    <scope>NUCLEOTIDE SEQUENCE</scope>
    <source>
        <strain evidence="10">ATCC 64411</strain>
    </source>
</reference>
<feature type="transmembrane region" description="Helical" evidence="9">
    <location>
        <begin position="374"/>
        <end position="394"/>
    </location>
</feature>
<evidence type="ECO:0000256" key="9">
    <source>
        <dbReference type="SAM" id="Phobius"/>
    </source>
</evidence>
<dbReference type="SUPFAM" id="SSF103473">
    <property type="entry name" value="MFS general substrate transporter"/>
    <property type="match status" value="1"/>
</dbReference>
<evidence type="ECO:0000256" key="7">
    <source>
        <dbReference type="SAM" id="Coils"/>
    </source>
</evidence>
<keyword evidence="12" id="KW-1185">Reference proteome</keyword>
<feature type="transmembrane region" description="Helical" evidence="9">
    <location>
        <begin position="278"/>
        <end position="303"/>
    </location>
</feature>
<comment type="subcellular location">
    <subcellularLocation>
        <location evidence="1">Membrane</location>
        <topology evidence="1">Multi-pass membrane protein</topology>
    </subcellularLocation>
</comment>
<keyword evidence="2" id="KW-0813">Transport</keyword>
<dbReference type="EMBL" id="GL876972">
    <property type="protein sequence ID" value="KLU88936.1"/>
    <property type="molecule type" value="Genomic_DNA"/>
</dbReference>
<keyword evidence="7" id="KW-0175">Coiled coil</keyword>
<accession>A0A0C4E5Y8</accession>
<dbReference type="FunFam" id="1.20.1250.20:FF:000065">
    <property type="entry name" value="Putative MFS pantothenate transporter"/>
    <property type="match status" value="1"/>
</dbReference>
<dbReference type="Gene3D" id="1.20.1250.20">
    <property type="entry name" value="MFS general substrate transporter like domains"/>
    <property type="match status" value="1"/>
</dbReference>
<keyword evidence="5 9" id="KW-0472">Membrane</keyword>
<feature type="region of interest" description="Disordered" evidence="8">
    <location>
        <begin position="505"/>
        <end position="540"/>
    </location>
</feature>
<dbReference type="Pfam" id="PF07690">
    <property type="entry name" value="MFS_1"/>
    <property type="match status" value="1"/>
</dbReference>
<dbReference type="InterPro" id="IPR036259">
    <property type="entry name" value="MFS_trans_sf"/>
</dbReference>
<feature type="compositionally biased region" description="Polar residues" evidence="8">
    <location>
        <begin position="518"/>
        <end position="540"/>
    </location>
</feature>
<dbReference type="OMA" id="ITVSHTW"/>
<dbReference type="eggNOG" id="KOG2533">
    <property type="taxonomic scope" value="Eukaryota"/>
</dbReference>
<keyword evidence="4 9" id="KW-1133">Transmembrane helix</keyword>
<dbReference type="PANTHER" id="PTHR43791">
    <property type="entry name" value="PERMEASE-RELATED"/>
    <property type="match status" value="1"/>
</dbReference>
<feature type="transmembrane region" description="Helical" evidence="9">
    <location>
        <begin position="209"/>
        <end position="229"/>
    </location>
</feature>
<evidence type="ECO:0000313" key="11">
    <source>
        <dbReference type="EnsemblFungi" id="MAPG_07917T0"/>
    </source>
</evidence>
<dbReference type="GO" id="GO:0022857">
    <property type="term" value="F:transmembrane transporter activity"/>
    <property type="evidence" value="ECO:0007669"/>
    <property type="project" value="InterPro"/>
</dbReference>
<dbReference type="STRING" id="644358.A0A0C4E5Y8"/>
<keyword evidence="3 9" id="KW-0812">Transmembrane</keyword>
<organism evidence="11 12">
    <name type="scientific">Magnaporthiopsis poae (strain ATCC 64411 / 73-15)</name>
    <name type="common">Kentucky bluegrass fungus</name>
    <name type="synonym">Magnaporthe poae</name>
    <dbReference type="NCBI Taxonomy" id="644358"/>
    <lineage>
        <taxon>Eukaryota</taxon>
        <taxon>Fungi</taxon>
        <taxon>Dikarya</taxon>
        <taxon>Ascomycota</taxon>
        <taxon>Pezizomycotina</taxon>
        <taxon>Sordariomycetes</taxon>
        <taxon>Sordariomycetidae</taxon>
        <taxon>Magnaporthales</taxon>
        <taxon>Magnaporthaceae</taxon>
        <taxon>Magnaporthiopsis</taxon>
    </lineage>
</organism>
<dbReference type="EnsemblFungi" id="MAPG_07917T0">
    <property type="protein sequence ID" value="MAPG_07917T0"/>
    <property type="gene ID" value="MAPG_07917"/>
</dbReference>
<name>A0A0C4E5Y8_MAGP6</name>
<sequence>MSSSSSEKMTGPTATTEAKAPKPKVGWYSPDDTPDERRFIAKMDLILIPYVFLSYGIKAIDGANLNNAYVAGMKEGLGFFGNQLVQIQTFYTVGAVVGMIPFIYFFTSLPMHWSITCMDIMRALFTLCQCRANSFGELAAYRFLIGFFESPFYPAMSFILGSWYRGNELARRGGISSTGVNVGNLAAGLLASMASKNLEGYLEISGWRWNYIISGLMTFPVAFMGFFLLPGTAAKPNRWILSEEEIRIGKARLERDGHRIQGKFHLASLPKILRNPRFWALVLVNVLFWNAGIHKGTGGYLIWIKSLGNGRFNAAQINQLGSIAPGLGIAYTLAASFASDLYLGPPLTITITALLNASGLIILVIWFVPEGALWYAFSTQGWSSAIAGVLGGWVNTLLRDSPEERSFTLIMVTIIAQLTTAATPLMTFPTVEGPRFPRGYAFVLACALALIAAVWVLNIYLKREEAHRARAAIDEEKLQEKIDMIERRASADSLAKPAATHLEKQTGGWDAKGVPPIMTTNLPNRSSMGSSIRKSMDSDSLTLPHIKPVDPFTPI</sequence>
<dbReference type="VEuPathDB" id="FungiDB:MAPG_07917"/>
<evidence type="ECO:0000256" key="6">
    <source>
        <dbReference type="ARBA" id="ARBA00037968"/>
    </source>
</evidence>
<comment type="similarity">
    <text evidence="6">Belongs to the major facilitator superfamily. Allantoate permease family.</text>
</comment>
<dbReference type="AlphaFoldDB" id="A0A0C4E5Y8"/>